<dbReference type="SUPFAM" id="SSF51556">
    <property type="entry name" value="Metallo-dependent hydrolases"/>
    <property type="match status" value="1"/>
</dbReference>
<evidence type="ECO:0000256" key="6">
    <source>
        <dbReference type="ARBA" id="ARBA00022839"/>
    </source>
</evidence>
<evidence type="ECO:0000256" key="3">
    <source>
        <dbReference type="ARBA" id="ARBA00022722"/>
    </source>
</evidence>
<dbReference type="InterPro" id="IPR018228">
    <property type="entry name" value="DNase_TatD-rel_CS"/>
</dbReference>
<keyword evidence="2" id="KW-0963">Cytoplasm</keyword>
<name>A0A109UMW3_9GAMM</name>
<dbReference type="Gene3D" id="3.20.20.140">
    <property type="entry name" value="Metal-dependent hydrolases"/>
    <property type="match status" value="1"/>
</dbReference>
<keyword evidence="7" id="KW-0460">Magnesium</keyword>
<dbReference type="GO" id="GO:0046872">
    <property type="term" value="F:metal ion binding"/>
    <property type="evidence" value="ECO:0007669"/>
    <property type="project" value="UniProtKB-KW"/>
</dbReference>
<dbReference type="EMBL" id="CP014226">
    <property type="protein sequence ID" value="AMD02122.1"/>
    <property type="molecule type" value="Genomic_DNA"/>
</dbReference>
<evidence type="ECO:0000256" key="8">
    <source>
        <dbReference type="PIRSR" id="PIRSR005902-1"/>
    </source>
</evidence>
<evidence type="ECO:0000256" key="7">
    <source>
        <dbReference type="ARBA" id="ARBA00022842"/>
    </source>
</evidence>
<evidence type="ECO:0000313" key="10">
    <source>
        <dbReference type="Proteomes" id="UP000063387"/>
    </source>
</evidence>
<dbReference type="KEGG" id="hco:LOKO_03075"/>
<feature type="binding site" evidence="8">
    <location>
        <position position="175"/>
    </location>
    <ligand>
        <name>a divalent metal cation</name>
        <dbReference type="ChEBI" id="CHEBI:60240"/>
        <label>2</label>
    </ligand>
</feature>
<dbReference type="STRING" id="507626.LOKO_03075"/>
<comment type="similarity">
    <text evidence="1">Belongs to the metallo-dependent hydrolases superfamily. TatD-type hydrolase family.</text>
</comment>
<evidence type="ECO:0000256" key="4">
    <source>
        <dbReference type="ARBA" id="ARBA00022723"/>
    </source>
</evidence>
<gene>
    <name evidence="9" type="primary">tatD</name>
    <name evidence="9" type="ORF">LOKO_03075</name>
</gene>
<dbReference type="PANTHER" id="PTHR46124">
    <property type="entry name" value="D-AMINOACYL-TRNA DEACYLASE"/>
    <property type="match status" value="1"/>
</dbReference>
<protein>
    <submittedName>
        <fullName evidence="9">Tat-linked quality control protein TatD</fullName>
        <ecNumber evidence="9">3.1.21.-</ecNumber>
    </submittedName>
</protein>
<evidence type="ECO:0000256" key="5">
    <source>
        <dbReference type="ARBA" id="ARBA00022801"/>
    </source>
</evidence>
<dbReference type="PIRSF" id="PIRSF005902">
    <property type="entry name" value="DNase_TatD"/>
    <property type="match status" value="1"/>
</dbReference>
<feature type="binding site" evidence="8">
    <location>
        <position position="150"/>
    </location>
    <ligand>
        <name>a divalent metal cation</name>
        <dbReference type="ChEBI" id="CHEBI:60240"/>
        <label>2</label>
    </ligand>
</feature>
<dbReference type="PANTHER" id="PTHR46124:SF2">
    <property type="entry name" value="D-AMINOACYL-TRNA DEACYLASE"/>
    <property type="match status" value="1"/>
</dbReference>
<reference evidence="9 10" key="2">
    <citation type="submission" date="2016-02" db="EMBL/GenBank/DDBJ databases">
        <authorList>
            <person name="Wen L."/>
            <person name="He K."/>
            <person name="Yang H."/>
        </authorList>
    </citation>
    <scope>NUCLEOTIDE SEQUENCE [LARGE SCALE GENOMIC DNA]</scope>
    <source>
        <strain evidence="9 10">AGD 8-3</strain>
    </source>
</reference>
<organism evidence="9 10">
    <name type="scientific">Halomonas chromatireducens</name>
    <dbReference type="NCBI Taxonomy" id="507626"/>
    <lineage>
        <taxon>Bacteria</taxon>
        <taxon>Pseudomonadati</taxon>
        <taxon>Pseudomonadota</taxon>
        <taxon>Gammaproteobacteria</taxon>
        <taxon>Oceanospirillales</taxon>
        <taxon>Halomonadaceae</taxon>
        <taxon>Halomonas</taxon>
    </lineage>
</organism>
<dbReference type="PROSITE" id="PS01091">
    <property type="entry name" value="TATD_3"/>
    <property type="match status" value="1"/>
</dbReference>
<dbReference type="PATRIC" id="fig|507626.3.peg.3069"/>
<dbReference type="InterPro" id="IPR001130">
    <property type="entry name" value="TatD-like"/>
</dbReference>
<reference evidence="9 10" key="1">
    <citation type="journal article" date="2016" name="Genome Announc.">
        <title>Draft Genome Sequence of 'Halomonas chromatireducens' Strain AGD 8-3, a Haloalkaliphilic Chromate- and Selenite-Reducing Gammaproteobacterium.</title>
        <authorList>
            <person name="Sharko F.S."/>
            <person name="Shapovalova A.A."/>
            <person name="Tsygankova S.V."/>
            <person name="Komova A.V."/>
            <person name="Boulygina E.S."/>
            <person name="Teslyuk A.B."/>
            <person name="Gotovtsev P.M."/>
            <person name="Namsaraev Z.B."/>
            <person name="Khijniak T.V."/>
            <person name="Nedoluzhko A.V."/>
            <person name="Vasilov R.G."/>
        </authorList>
    </citation>
    <scope>NUCLEOTIDE SEQUENCE [LARGE SCALE GENOMIC DNA]</scope>
    <source>
        <strain evidence="9 10">AGD 8-3</strain>
    </source>
</reference>
<dbReference type="InterPro" id="IPR032466">
    <property type="entry name" value="Metal_Hydrolase"/>
</dbReference>
<keyword evidence="10" id="KW-1185">Reference proteome</keyword>
<accession>A0A109UMW3</accession>
<evidence type="ECO:0000256" key="2">
    <source>
        <dbReference type="ARBA" id="ARBA00022490"/>
    </source>
</evidence>
<proteinExistence type="inferred from homology"/>
<dbReference type="FunFam" id="3.20.20.140:FF:000018">
    <property type="entry name" value="3'-5' ssDNA/RNA exonuclease TatD"/>
    <property type="match status" value="1"/>
</dbReference>
<keyword evidence="3" id="KW-0540">Nuclease</keyword>
<dbReference type="EC" id="3.1.21.-" evidence="9"/>
<dbReference type="GO" id="GO:0005829">
    <property type="term" value="C:cytosol"/>
    <property type="evidence" value="ECO:0007669"/>
    <property type="project" value="TreeGrafter"/>
</dbReference>
<keyword evidence="4 8" id="KW-0479">Metal-binding</keyword>
<keyword evidence="6" id="KW-0269">Exonuclease</keyword>
<feature type="binding site" evidence="8">
    <location>
        <position position="114"/>
    </location>
    <ligand>
        <name>a divalent metal cation</name>
        <dbReference type="ChEBI" id="CHEBI:60240"/>
        <label>1</label>
    </ligand>
</feature>
<feature type="binding site" evidence="8">
    <location>
        <position position="226"/>
    </location>
    <ligand>
        <name>a divalent metal cation</name>
        <dbReference type="ChEBI" id="CHEBI:60240"/>
        <label>1</label>
    </ligand>
</feature>
<dbReference type="OrthoDB" id="9810005at2"/>
<evidence type="ECO:0000256" key="1">
    <source>
        <dbReference type="ARBA" id="ARBA00009275"/>
    </source>
</evidence>
<dbReference type="AlphaFoldDB" id="A0A109UMW3"/>
<dbReference type="RefSeq" id="WP_066451229.1">
    <property type="nucleotide sequence ID" value="NZ_CP014226.1"/>
</dbReference>
<evidence type="ECO:0000313" key="9">
    <source>
        <dbReference type="EMBL" id="AMD02122.1"/>
    </source>
</evidence>
<sequence>MVDPTETSDDFLPEALRFRSPAPLVDIGANLTHESFARDLDAVIARARAANVTGLILTGTDREHAEQAVALARCHAGLYATAGVHPHDASRWDASLQQAMRELHRQPEVVAVGECGLDFNRNFSTPAEQERAFEAQLGLAVECGKPLFIHERDAGKRMRDTLHAGRDDLPGAVIHCFTADRETLYGYRDLDLHIGLTGWICDERRGHHLRELVGEVPRDRLMVETDCPYLLPRNLPAKLKGRRHEPSLLPWIVREIAHWQGVSEVELAQATSQTARAFFRLAETEDPNVAGTFQQEEH</sequence>
<dbReference type="CDD" id="cd01310">
    <property type="entry name" value="TatD_DNAse"/>
    <property type="match status" value="1"/>
</dbReference>
<dbReference type="GO" id="GO:0004527">
    <property type="term" value="F:exonuclease activity"/>
    <property type="evidence" value="ECO:0007669"/>
    <property type="project" value="UniProtKB-KW"/>
</dbReference>
<dbReference type="Proteomes" id="UP000063387">
    <property type="component" value="Chromosome"/>
</dbReference>
<keyword evidence="5 9" id="KW-0378">Hydrolase</keyword>
<dbReference type="Pfam" id="PF01026">
    <property type="entry name" value="TatD_DNase"/>
    <property type="match status" value="1"/>
</dbReference>